<organism evidence="2">
    <name type="scientific">hydrothermal vent metagenome</name>
    <dbReference type="NCBI Taxonomy" id="652676"/>
    <lineage>
        <taxon>unclassified sequences</taxon>
        <taxon>metagenomes</taxon>
        <taxon>ecological metagenomes</taxon>
    </lineage>
</organism>
<gene>
    <name evidence="2" type="ORF">MNBD_GAMMA11-2786</name>
</gene>
<feature type="transmembrane region" description="Helical" evidence="1">
    <location>
        <begin position="141"/>
        <end position="161"/>
    </location>
</feature>
<keyword evidence="1" id="KW-1133">Transmembrane helix</keyword>
<dbReference type="InterPro" id="IPR007498">
    <property type="entry name" value="PqiA-like"/>
</dbReference>
<feature type="transmembrane region" description="Helical" evidence="1">
    <location>
        <begin position="98"/>
        <end position="120"/>
    </location>
</feature>
<sequence>MEQNNHLIICHACDALQKTANAQAGYVVNCVCCGIRLYRQPKGGLDRPLALTLGSFLLFIIANIYPVITLNIAGIESNTTLTGSALIFIQQGRIDLAAVVWLSSVLIPGLSIMGLLYVLLSVRYKRNWPYLRWALAWVSRLLPWGMMDVFFLGVLVALVKLASLAEIILGPGFVALVCLTGVYAAAISSLELHLLWGCIDRTSDISCSQVAEKPVEQVEL</sequence>
<feature type="transmembrane region" description="Helical" evidence="1">
    <location>
        <begin position="49"/>
        <end position="68"/>
    </location>
</feature>
<feature type="transmembrane region" description="Helical" evidence="1">
    <location>
        <begin position="167"/>
        <end position="186"/>
    </location>
</feature>
<keyword evidence="1" id="KW-0812">Transmembrane</keyword>
<proteinExistence type="predicted"/>
<reference evidence="2" key="1">
    <citation type="submission" date="2018-06" db="EMBL/GenBank/DDBJ databases">
        <authorList>
            <person name="Zhirakovskaya E."/>
        </authorList>
    </citation>
    <scope>NUCLEOTIDE SEQUENCE</scope>
</reference>
<dbReference type="EMBL" id="UOFG01000002">
    <property type="protein sequence ID" value="VAW57863.1"/>
    <property type="molecule type" value="Genomic_DNA"/>
</dbReference>
<accession>A0A3B0X020</accession>
<name>A0A3B0X020_9ZZZZ</name>
<evidence type="ECO:0000256" key="1">
    <source>
        <dbReference type="SAM" id="Phobius"/>
    </source>
</evidence>
<dbReference type="AlphaFoldDB" id="A0A3B0X020"/>
<dbReference type="Pfam" id="PF04403">
    <property type="entry name" value="PqiA"/>
    <property type="match status" value="1"/>
</dbReference>
<evidence type="ECO:0000313" key="2">
    <source>
        <dbReference type="EMBL" id="VAW57863.1"/>
    </source>
</evidence>
<keyword evidence="1" id="KW-0472">Membrane</keyword>
<protein>
    <submittedName>
        <fullName evidence="2">Paraquat-inducible protein A</fullName>
    </submittedName>
</protein>